<name>A0A7S1U6B3_9STRA</name>
<feature type="chain" id="PRO_5031194331" description="Thioredoxin-like fold domain-containing protein" evidence="1">
    <location>
        <begin position="23"/>
        <end position="302"/>
    </location>
</feature>
<dbReference type="EMBL" id="HBGJ01023574">
    <property type="protein sequence ID" value="CAD9256729.1"/>
    <property type="molecule type" value="Transcribed_RNA"/>
</dbReference>
<keyword evidence="1" id="KW-0732">Signal</keyword>
<dbReference type="SUPFAM" id="SSF52833">
    <property type="entry name" value="Thioredoxin-like"/>
    <property type="match status" value="1"/>
</dbReference>
<evidence type="ECO:0000313" key="2">
    <source>
        <dbReference type="EMBL" id="CAD9256729.1"/>
    </source>
</evidence>
<dbReference type="InterPro" id="IPR032801">
    <property type="entry name" value="PXL2A/B/C"/>
</dbReference>
<evidence type="ECO:0000256" key="1">
    <source>
        <dbReference type="SAM" id="SignalP"/>
    </source>
</evidence>
<protein>
    <recommendedName>
        <fullName evidence="3">Thioredoxin-like fold domain-containing protein</fullName>
    </recommendedName>
</protein>
<feature type="signal peptide" evidence="1">
    <location>
        <begin position="1"/>
        <end position="22"/>
    </location>
</feature>
<proteinExistence type="predicted"/>
<gene>
    <name evidence="2" type="ORF">PPAR1163_LOCUS15100</name>
</gene>
<dbReference type="Gene3D" id="3.40.30.10">
    <property type="entry name" value="Glutaredoxin"/>
    <property type="match status" value="1"/>
</dbReference>
<organism evidence="2">
    <name type="scientific">Phaeomonas parva</name>
    <dbReference type="NCBI Taxonomy" id="124430"/>
    <lineage>
        <taxon>Eukaryota</taxon>
        <taxon>Sar</taxon>
        <taxon>Stramenopiles</taxon>
        <taxon>Ochrophyta</taxon>
        <taxon>Pinguiophyceae</taxon>
        <taxon>Pinguiochrysidales</taxon>
        <taxon>Pinguiochrysidaceae</taxon>
        <taxon>Phaeomonas</taxon>
    </lineage>
</organism>
<dbReference type="Pfam" id="PF13911">
    <property type="entry name" value="AhpC-TSA_2"/>
    <property type="match status" value="1"/>
</dbReference>
<dbReference type="InterPro" id="IPR036249">
    <property type="entry name" value="Thioredoxin-like_sf"/>
</dbReference>
<sequence length="302" mass="31872">MIAMTRRQLALGMLLLGTSATALQLPGLGSLGAAPAKGPLAGVRVSRVGGGEVDLGAELGQGATKKLLVLGTYAADFNAIEYGQKVSHYLPELEAKGVDRVLLVLNAEPEACKAFAEYLDLPAKVELLSDPEGTAGRAFGVSRGWLPDNEDVSPYLKLFGMLWGLGAGGTLPSVIAGYVGNPWGESAWIESALAQGQRRGRWPDNALDLDGDGAVARNAFDELPVVGGWGRRPLELATLRLQNMLGLSLGEWEALRPSDARLSTLTQLGGCVAVDENGETAYEWRDTGICGVAKFEDILEAL</sequence>
<accession>A0A7S1U6B3</accession>
<evidence type="ECO:0008006" key="3">
    <source>
        <dbReference type="Google" id="ProtNLM"/>
    </source>
</evidence>
<dbReference type="AlphaFoldDB" id="A0A7S1U6B3"/>
<reference evidence="2" key="1">
    <citation type="submission" date="2021-01" db="EMBL/GenBank/DDBJ databases">
        <authorList>
            <person name="Corre E."/>
            <person name="Pelletier E."/>
            <person name="Niang G."/>
            <person name="Scheremetjew M."/>
            <person name="Finn R."/>
            <person name="Kale V."/>
            <person name="Holt S."/>
            <person name="Cochrane G."/>
            <person name="Meng A."/>
            <person name="Brown T."/>
            <person name="Cohen L."/>
        </authorList>
    </citation>
    <scope>NUCLEOTIDE SEQUENCE</scope>
    <source>
        <strain evidence="2">CCMP2877</strain>
    </source>
</reference>